<dbReference type="EMBL" id="KE503208">
    <property type="protein sequence ID" value="EPX70787.1"/>
    <property type="molecule type" value="Genomic_DNA"/>
</dbReference>
<reference evidence="1 2" key="1">
    <citation type="journal article" date="2011" name="Science">
        <title>Comparative functional genomics of the fission yeasts.</title>
        <authorList>
            <person name="Rhind N."/>
            <person name="Chen Z."/>
            <person name="Yassour M."/>
            <person name="Thompson D.A."/>
            <person name="Haas B.J."/>
            <person name="Habib N."/>
            <person name="Wapinski I."/>
            <person name="Roy S."/>
            <person name="Lin M.F."/>
            <person name="Heiman D.I."/>
            <person name="Young S.K."/>
            <person name="Furuya K."/>
            <person name="Guo Y."/>
            <person name="Pidoux A."/>
            <person name="Chen H.M."/>
            <person name="Robbertse B."/>
            <person name="Goldberg J.M."/>
            <person name="Aoki K."/>
            <person name="Bayne E.H."/>
            <person name="Berlin A.M."/>
            <person name="Desjardins C.A."/>
            <person name="Dobbs E."/>
            <person name="Dukaj L."/>
            <person name="Fan L."/>
            <person name="FitzGerald M.G."/>
            <person name="French C."/>
            <person name="Gujja S."/>
            <person name="Hansen K."/>
            <person name="Keifenheim D."/>
            <person name="Levin J.Z."/>
            <person name="Mosher R.A."/>
            <person name="Mueller C.A."/>
            <person name="Pfiffner J."/>
            <person name="Priest M."/>
            <person name="Russ C."/>
            <person name="Smialowska A."/>
            <person name="Swoboda P."/>
            <person name="Sykes S.M."/>
            <person name="Vaughn M."/>
            <person name="Vengrova S."/>
            <person name="Yoder R."/>
            <person name="Zeng Q."/>
            <person name="Allshire R."/>
            <person name="Baulcombe D."/>
            <person name="Birren B.W."/>
            <person name="Brown W."/>
            <person name="Ekwall K."/>
            <person name="Kellis M."/>
            <person name="Leatherwood J."/>
            <person name="Levin H."/>
            <person name="Margalit H."/>
            <person name="Martienssen R."/>
            <person name="Nieduszynski C.A."/>
            <person name="Spatafora J.W."/>
            <person name="Friedman N."/>
            <person name="Dalgaard J.Z."/>
            <person name="Baumann P."/>
            <person name="Niki H."/>
            <person name="Regev A."/>
            <person name="Nusbaum C."/>
        </authorList>
    </citation>
    <scope>NUCLEOTIDE SEQUENCE [LARGE SCALE GENOMIC DNA]</scope>
    <source>
        <strain evidence="2">yFS286</strain>
    </source>
</reference>
<evidence type="ECO:0000313" key="1">
    <source>
        <dbReference type="EMBL" id="EPX70787.1"/>
    </source>
</evidence>
<dbReference type="RefSeq" id="XP_013020466.1">
    <property type="nucleotide sequence ID" value="XM_013165012.1"/>
</dbReference>
<dbReference type="Proteomes" id="UP000016088">
    <property type="component" value="Unassembled WGS sequence"/>
</dbReference>
<dbReference type="OMA" id="GSKTWMN"/>
<gene>
    <name evidence="1" type="ORF">SOCG_04170</name>
</gene>
<keyword evidence="2" id="KW-1185">Reference proteome</keyword>
<protein>
    <submittedName>
        <fullName evidence="1">U1 snRNP-associated protein Usp108</fullName>
    </submittedName>
</protein>
<accession>S9PS17</accession>
<dbReference type="HOGENOM" id="CLU_824277_0_0_1"/>
<dbReference type="GO" id="GO:0005685">
    <property type="term" value="C:U1 snRNP"/>
    <property type="evidence" value="ECO:0007669"/>
    <property type="project" value="EnsemblFungi"/>
</dbReference>
<dbReference type="GeneID" id="25033134"/>
<dbReference type="OrthoDB" id="5132116at2759"/>
<sequence>MESGSRYVSAASVDLLHPPVLNIQQAFGTDANSITVKLLLSAQQYEAWMSVEEEEQKSILLDGQIRAETLVSSNTSRKVLLCHSNLNNLSQALPAIGNAIRSFNEDGSSLVLNFAFSNVLLGSKTWMNQHLIPHLHSISSSSRLFLSSTLLPRSMERSVILETSLQESSTVLEAFLNELLSRSRIISGINVVPYIPDAAYGVYGSPSLFGVLHPNSSMVTAENPYGVTPIALTTAGGNSDPLRASQYFPYSGPSIPLNAASTQIITQKLSVPSNILETLLAEVPTKLDEISQSANVHIGIEHGDPQSKVTLLNVTGTSESNQTALMTIYALLESQTKKL</sequence>
<dbReference type="VEuPathDB" id="FungiDB:SOCG_04170"/>
<dbReference type="AlphaFoldDB" id="S9PS17"/>
<organism evidence="1 2">
    <name type="scientific">Schizosaccharomyces octosporus (strain yFS286)</name>
    <name type="common">Fission yeast</name>
    <name type="synonym">Octosporomyces octosporus</name>
    <dbReference type="NCBI Taxonomy" id="483514"/>
    <lineage>
        <taxon>Eukaryota</taxon>
        <taxon>Fungi</taxon>
        <taxon>Dikarya</taxon>
        <taxon>Ascomycota</taxon>
        <taxon>Taphrinomycotina</taxon>
        <taxon>Schizosaccharomycetes</taxon>
        <taxon>Schizosaccharomycetales</taxon>
        <taxon>Schizosaccharomycetaceae</taxon>
        <taxon>Schizosaccharomyces</taxon>
    </lineage>
</organism>
<name>S9PS17_SCHOY</name>
<evidence type="ECO:0000313" key="2">
    <source>
        <dbReference type="Proteomes" id="UP000016088"/>
    </source>
</evidence>
<proteinExistence type="predicted"/>
<dbReference type="eggNOG" id="KOG2190">
    <property type="taxonomic scope" value="Eukaryota"/>
</dbReference>